<keyword evidence="2" id="KW-1185">Reference proteome</keyword>
<protein>
    <submittedName>
        <fullName evidence="1">Uncharacterized protein</fullName>
    </submittedName>
</protein>
<accession>A0A6H5FXP2</accession>
<sequence>MRRFVTALSCPGTRFPTSSFFPMSFRCYQIPGASRIGQNWSQDTQMTVFIILERKDYGTEMKIGVSRGLQSRPCPVKEFEFSRSSQ</sequence>
<gene>
    <name evidence="1" type="ORF">NTEN_LOCUS819</name>
</gene>
<dbReference type="Proteomes" id="UP000479000">
    <property type="component" value="Unassembled WGS sequence"/>
</dbReference>
<dbReference type="EMBL" id="CADCXU010001537">
    <property type="protein sequence ID" value="CAA9993991.1"/>
    <property type="molecule type" value="Genomic_DNA"/>
</dbReference>
<dbReference type="AlphaFoldDB" id="A0A6H5FXP2"/>
<evidence type="ECO:0000313" key="2">
    <source>
        <dbReference type="Proteomes" id="UP000479000"/>
    </source>
</evidence>
<evidence type="ECO:0000313" key="1">
    <source>
        <dbReference type="EMBL" id="CAA9993991.1"/>
    </source>
</evidence>
<name>A0A6H5FXP2_9HEMI</name>
<organism evidence="1 2">
    <name type="scientific">Nesidiocoris tenuis</name>
    <dbReference type="NCBI Taxonomy" id="355587"/>
    <lineage>
        <taxon>Eukaryota</taxon>
        <taxon>Metazoa</taxon>
        <taxon>Ecdysozoa</taxon>
        <taxon>Arthropoda</taxon>
        <taxon>Hexapoda</taxon>
        <taxon>Insecta</taxon>
        <taxon>Pterygota</taxon>
        <taxon>Neoptera</taxon>
        <taxon>Paraneoptera</taxon>
        <taxon>Hemiptera</taxon>
        <taxon>Heteroptera</taxon>
        <taxon>Panheteroptera</taxon>
        <taxon>Cimicomorpha</taxon>
        <taxon>Miridae</taxon>
        <taxon>Dicyphina</taxon>
        <taxon>Nesidiocoris</taxon>
    </lineage>
</organism>
<proteinExistence type="predicted"/>
<feature type="non-terminal residue" evidence="1">
    <location>
        <position position="86"/>
    </location>
</feature>
<reference evidence="1 2" key="1">
    <citation type="submission" date="2020-02" db="EMBL/GenBank/DDBJ databases">
        <authorList>
            <person name="Ferguson B K."/>
        </authorList>
    </citation>
    <scope>NUCLEOTIDE SEQUENCE [LARGE SCALE GENOMIC DNA]</scope>
</reference>